<dbReference type="PANTHER" id="PTHR31639">
    <property type="entry name" value="F-BOX PROTEIN-LIKE"/>
    <property type="match status" value="1"/>
</dbReference>
<dbReference type="PANTHER" id="PTHR31639:SF93">
    <property type="entry name" value="F-BOX_FBD_LRR PROTEIN"/>
    <property type="match status" value="1"/>
</dbReference>
<feature type="domain" description="At1g61320/AtMIF1 LRR" evidence="2">
    <location>
        <begin position="72"/>
        <end position="213"/>
    </location>
</feature>
<dbReference type="InterPro" id="IPR055357">
    <property type="entry name" value="LRR_At1g61320_AtMIF1"/>
</dbReference>
<dbReference type="Proteomes" id="UP000242715">
    <property type="component" value="Unassembled WGS sequence"/>
</dbReference>
<dbReference type="AlphaFoldDB" id="A0A2Z6NNV7"/>
<dbReference type="SUPFAM" id="SSF81383">
    <property type="entry name" value="F-box domain"/>
    <property type="match status" value="1"/>
</dbReference>
<name>A0A2Z6NNV7_TRISU</name>
<evidence type="ECO:0000313" key="4">
    <source>
        <dbReference type="Proteomes" id="UP000242715"/>
    </source>
</evidence>
<reference evidence="4" key="1">
    <citation type="journal article" date="2017" name="Front. Plant Sci.">
        <title>Climate Clever Clovers: New Paradigm to Reduce the Environmental Footprint of Ruminants by Breeding Low Methanogenic Forages Utilizing Haplotype Variation.</title>
        <authorList>
            <person name="Kaur P."/>
            <person name="Appels R."/>
            <person name="Bayer P.E."/>
            <person name="Keeble-Gagnere G."/>
            <person name="Wang J."/>
            <person name="Hirakawa H."/>
            <person name="Shirasawa K."/>
            <person name="Vercoe P."/>
            <person name="Stefanova K."/>
            <person name="Durmic Z."/>
            <person name="Nichols P."/>
            <person name="Revell C."/>
            <person name="Isobe S.N."/>
            <person name="Edwards D."/>
            <person name="Erskine W."/>
        </authorList>
    </citation>
    <scope>NUCLEOTIDE SEQUENCE [LARGE SCALE GENOMIC DNA]</scope>
    <source>
        <strain evidence="4">cv. Daliak</strain>
    </source>
</reference>
<evidence type="ECO:0000259" key="2">
    <source>
        <dbReference type="Pfam" id="PF23622"/>
    </source>
</evidence>
<feature type="domain" description="F-box" evidence="1">
    <location>
        <begin position="12"/>
        <end position="50"/>
    </location>
</feature>
<gene>
    <name evidence="3" type="ORF">TSUD_157850</name>
</gene>
<evidence type="ECO:0008006" key="5">
    <source>
        <dbReference type="Google" id="ProtNLM"/>
    </source>
</evidence>
<organism evidence="3 4">
    <name type="scientific">Trifolium subterraneum</name>
    <name type="common">Subterranean clover</name>
    <dbReference type="NCBI Taxonomy" id="3900"/>
    <lineage>
        <taxon>Eukaryota</taxon>
        <taxon>Viridiplantae</taxon>
        <taxon>Streptophyta</taxon>
        <taxon>Embryophyta</taxon>
        <taxon>Tracheophyta</taxon>
        <taxon>Spermatophyta</taxon>
        <taxon>Magnoliopsida</taxon>
        <taxon>eudicotyledons</taxon>
        <taxon>Gunneridae</taxon>
        <taxon>Pentapetalae</taxon>
        <taxon>rosids</taxon>
        <taxon>fabids</taxon>
        <taxon>Fabales</taxon>
        <taxon>Fabaceae</taxon>
        <taxon>Papilionoideae</taxon>
        <taxon>50 kb inversion clade</taxon>
        <taxon>NPAAA clade</taxon>
        <taxon>Hologalegina</taxon>
        <taxon>IRL clade</taxon>
        <taxon>Trifolieae</taxon>
        <taxon>Trifolium</taxon>
    </lineage>
</organism>
<evidence type="ECO:0000313" key="3">
    <source>
        <dbReference type="EMBL" id="GAU38300.1"/>
    </source>
</evidence>
<dbReference type="Pfam" id="PF23622">
    <property type="entry name" value="LRR_At1g61320_AtMIF1"/>
    <property type="match status" value="1"/>
</dbReference>
<accession>A0A2Z6NNV7</accession>
<protein>
    <recommendedName>
        <fullName evidence="5">F-box domain-containing protein</fullName>
    </recommendedName>
</protein>
<dbReference type="EMBL" id="DF973709">
    <property type="protein sequence ID" value="GAU38300.1"/>
    <property type="molecule type" value="Genomic_DNA"/>
</dbReference>
<dbReference type="InterPro" id="IPR001810">
    <property type="entry name" value="F-box_dom"/>
</dbReference>
<dbReference type="Pfam" id="PF00646">
    <property type="entry name" value="F-box"/>
    <property type="match status" value="1"/>
</dbReference>
<proteinExistence type="predicted"/>
<dbReference type="InterPro" id="IPR036047">
    <property type="entry name" value="F-box-like_dom_sf"/>
</dbReference>
<sequence length="353" mass="39879">MSTLIDEEPDRISCLPGHVTDQILSLLPIEEAVQTSVLSSKWRNKWHTIPNLVFDPHCVAEYPSIVDHVLLLHSGPINKFEISDRDRVPVNSSVATDIDRWILHLIRNSVKELVLDLVLMGERYKIPWCLFSCQSLDRLELYSCLLKPPTTFEGLRNLTSLDLDHVTITQDDLEKFISGCPQLENLMLTDIDNITQLNIHAPNLKDFDILGVVPVELPAPCICLDDLSLCINFEDLREISAALCLLRSSPNLQKLDISARIEEETDLLTPTCYSWEDIFSRPAMPIQVRHVTIGGISGTTPELDFIKFLLLYSPVLEKMTVNPVGDVTPELTRALIRFKRASAEAEVIWEDSS</sequence>
<dbReference type="InterPro" id="IPR032675">
    <property type="entry name" value="LRR_dom_sf"/>
</dbReference>
<dbReference type="OrthoDB" id="1424615at2759"/>
<dbReference type="SUPFAM" id="SSF52047">
    <property type="entry name" value="RNI-like"/>
    <property type="match status" value="1"/>
</dbReference>
<dbReference type="Gene3D" id="3.80.10.10">
    <property type="entry name" value="Ribonuclease Inhibitor"/>
    <property type="match status" value="1"/>
</dbReference>
<evidence type="ECO:0000259" key="1">
    <source>
        <dbReference type="Pfam" id="PF00646"/>
    </source>
</evidence>
<keyword evidence="4" id="KW-1185">Reference proteome</keyword>